<evidence type="ECO:0000313" key="2">
    <source>
        <dbReference type="EMBL" id="AFZ60049.1"/>
    </source>
</evidence>
<dbReference type="HOGENOM" id="CLU_2894012_0_0_3"/>
<evidence type="ECO:0000313" key="3">
    <source>
        <dbReference type="Proteomes" id="UP000010474"/>
    </source>
</evidence>
<accession>K9ZMN0</accession>
<dbReference type="Proteomes" id="UP000010474">
    <property type="component" value="Chromosome"/>
</dbReference>
<gene>
    <name evidence="2" type="ordered locus">Anacy_4703</name>
</gene>
<keyword evidence="3" id="KW-1185">Reference proteome</keyword>
<protein>
    <submittedName>
        <fullName evidence="2">Uncharacterized protein</fullName>
    </submittedName>
</protein>
<dbReference type="AlphaFoldDB" id="K9ZMN0"/>
<sequence>MTPLPTPSGDASGTLRGKRSHARRALHQSPTVENPPIALVHRLRGGGYDVFHSRAYRYKTDW</sequence>
<proteinExistence type="predicted"/>
<evidence type="ECO:0000256" key="1">
    <source>
        <dbReference type="SAM" id="MobiDB-lite"/>
    </source>
</evidence>
<name>K9ZMN0_ANACC</name>
<dbReference type="KEGG" id="acy:Anacy_4703"/>
<reference evidence="3" key="1">
    <citation type="journal article" date="2013" name="Proc. Natl. Acad. Sci. U.S.A.">
        <title>Improving the coverage of the cyanobacterial phylum using diversity-driven genome sequencing.</title>
        <authorList>
            <person name="Shih P.M."/>
            <person name="Wu D."/>
            <person name="Latifi A."/>
            <person name="Axen S.D."/>
            <person name="Fewer D.P."/>
            <person name="Talla E."/>
            <person name="Calteau A."/>
            <person name="Cai F."/>
            <person name="Tandeau de Marsac N."/>
            <person name="Rippka R."/>
            <person name="Herdman M."/>
            <person name="Sivonen K."/>
            <person name="Coursin T."/>
            <person name="Laurent T."/>
            <person name="Goodwin L."/>
            <person name="Nolan M."/>
            <person name="Davenport K.W."/>
            <person name="Han C.S."/>
            <person name="Rubin E.M."/>
            <person name="Eisen J.A."/>
            <person name="Woyke T."/>
            <person name="Gugger M."/>
            <person name="Kerfeld C.A."/>
        </authorList>
    </citation>
    <scope>NUCLEOTIDE SEQUENCE [LARGE SCALE GENOMIC DNA]</scope>
    <source>
        <strain evidence="3">ATCC 27899 / PCC 7122</strain>
    </source>
</reference>
<feature type="compositionally biased region" description="Basic residues" evidence="1">
    <location>
        <begin position="16"/>
        <end position="26"/>
    </location>
</feature>
<feature type="region of interest" description="Disordered" evidence="1">
    <location>
        <begin position="1"/>
        <end position="34"/>
    </location>
</feature>
<organism evidence="2 3">
    <name type="scientific">Anabaena cylindrica (strain ATCC 27899 / PCC 7122)</name>
    <dbReference type="NCBI Taxonomy" id="272123"/>
    <lineage>
        <taxon>Bacteria</taxon>
        <taxon>Bacillati</taxon>
        <taxon>Cyanobacteriota</taxon>
        <taxon>Cyanophyceae</taxon>
        <taxon>Nostocales</taxon>
        <taxon>Nostocaceae</taxon>
        <taxon>Anabaena</taxon>
    </lineage>
</organism>
<dbReference type="EMBL" id="CP003659">
    <property type="protein sequence ID" value="AFZ60049.1"/>
    <property type="molecule type" value="Genomic_DNA"/>
</dbReference>